<reference evidence="2 3" key="1">
    <citation type="journal article" date="2024" name="Commun. Biol.">
        <title>Comparative genomic analysis of thermophilic fungi reveals convergent evolutionary adaptations and gene losses.</title>
        <authorList>
            <person name="Steindorff A.S."/>
            <person name="Aguilar-Pontes M.V."/>
            <person name="Robinson A.J."/>
            <person name="Andreopoulos B."/>
            <person name="LaButti K."/>
            <person name="Kuo A."/>
            <person name="Mondo S."/>
            <person name="Riley R."/>
            <person name="Otillar R."/>
            <person name="Haridas S."/>
            <person name="Lipzen A."/>
            <person name="Grimwood J."/>
            <person name="Schmutz J."/>
            <person name="Clum A."/>
            <person name="Reid I.D."/>
            <person name="Moisan M.C."/>
            <person name="Butler G."/>
            <person name="Nguyen T.T.M."/>
            <person name="Dewar K."/>
            <person name="Conant G."/>
            <person name="Drula E."/>
            <person name="Henrissat B."/>
            <person name="Hansel C."/>
            <person name="Singer S."/>
            <person name="Hutchinson M.I."/>
            <person name="de Vries R.P."/>
            <person name="Natvig D.O."/>
            <person name="Powell A.J."/>
            <person name="Tsang A."/>
            <person name="Grigoriev I.V."/>
        </authorList>
    </citation>
    <scope>NUCLEOTIDE SEQUENCE [LARGE SCALE GENOMIC DNA]</scope>
    <source>
        <strain evidence="2 3">ATCC 24622</strain>
    </source>
</reference>
<dbReference type="PANTHER" id="PTHR31975:SF1">
    <property type="entry name" value="BUD SITE SELECTION PROTEIN 7-RELATED"/>
    <property type="match status" value="1"/>
</dbReference>
<proteinExistence type="predicted"/>
<comment type="caution">
    <text evidence="2">The sequence shown here is derived from an EMBL/GenBank/DDBJ whole genome shotgun (WGS) entry which is preliminary data.</text>
</comment>
<feature type="compositionally biased region" description="Basic and acidic residues" evidence="1">
    <location>
        <begin position="473"/>
        <end position="488"/>
    </location>
</feature>
<accession>A0ABR3XUK2</accession>
<name>A0ABR3XUK2_9PEZI</name>
<dbReference type="Gene3D" id="1.25.40.10">
    <property type="entry name" value="Tetratricopeptide repeat domain"/>
    <property type="match status" value="2"/>
</dbReference>
<sequence length="706" mass="79565">MVAPAVPEITEEVLHESIDARTDSLIALRELGPPDLVHLLRQPVRNPGKHIGVYHHVTGVDASSSASLAAYINTLTYREHGQPATTKIVEGLYCCYNAFSRLDMRVHVTIPGTVESYCVDERGEKKKTTDELWLETYLCSVLRAYSYADDGSGETIRKIMGVRRFNPVTNTETEHKFLSAAEQLFFKGWQLGSDAVVQVPTTVSNHLTAGLLKYFHTTGRYASGVNLFEKLRTQNVEVSSLLAKVLFMGNEEVDAVRVLHEALKESPMDYVMLDTQAEFLLKKAETAATPEQREERLRMALGCADRSTIAAPSEFGTWARLAQVYVAMEDWENALTILNSCPMFNYQDKDAPVMPEPKDIYLPTLPETRLDEIDSEPEARYSEQIDPSLLNLRAANYRGTFKQAYSLLTEMTAKIGWDQLLKIRSNVFVMEDEYRNERQEPVSYPTKRNASTDALRGTPDLPPTNGDATDDEVTGKDEVASEKSKQDDADSANTSNLTTNGQTNDNLERPSSAVDPGDVKKSDGENGSNEDGHLSRLNNKRLCERWLDSLFMVLYEDLRVYTIWRTQMAQYRAQSMQYKKSAEEWELLGSLAERLQHTDEAVEAYRACLSQRFSPKALSGILKVFEKNKNTRETVAATIRLVTWQYRWYSEFSPELLHTIRTLIEDEGAVKVRSIIQATNLPQNVLDLTHHYAALCATFRSSGTDG</sequence>
<feature type="compositionally biased region" description="Polar residues" evidence="1">
    <location>
        <begin position="491"/>
        <end position="505"/>
    </location>
</feature>
<evidence type="ECO:0000313" key="3">
    <source>
        <dbReference type="Proteomes" id="UP001586593"/>
    </source>
</evidence>
<evidence type="ECO:0000256" key="1">
    <source>
        <dbReference type="SAM" id="MobiDB-lite"/>
    </source>
</evidence>
<keyword evidence="3" id="KW-1185">Reference proteome</keyword>
<dbReference type="InterPro" id="IPR011990">
    <property type="entry name" value="TPR-like_helical_dom_sf"/>
</dbReference>
<organism evidence="2 3">
    <name type="scientific">Phialemonium thermophilum</name>
    <dbReference type="NCBI Taxonomy" id="223376"/>
    <lineage>
        <taxon>Eukaryota</taxon>
        <taxon>Fungi</taxon>
        <taxon>Dikarya</taxon>
        <taxon>Ascomycota</taxon>
        <taxon>Pezizomycotina</taxon>
        <taxon>Sordariomycetes</taxon>
        <taxon>Sordariomycetidae</taxon>
        <taxon>Cephalothecales</taxon>
        <taxon>Cephalothecaceae</taxon>
        <taxon>Phialemonium</taxon>
    </lineage>
</organism>
<gene>
    <name evidence="2" type="ORF">VTK73DRAFT_6852</name>
</gene>
<dbReference type="PANTHER" id="PTHR31975">
    <property type="entry name" value="BUD SITE SELECTION PROTEIN 7-RELATED"/>
    <property type="match status" value="1"/>
</dbReference>
<evidence type="ECO:0000313" key="2">
    <source>
        <dbReference type="EMBL" id="KAL1879677.1"/>
    </source>
</evidence>
<dbReference type="SUPFAM" id="SSF48452">
    <property type="entry name" value="TPR-like"/>
    <property type="match status" value="1"/>
</dbReference>
<feature type="compositionally biased region" description="Basic and acidic residues" evidence="1">
    <location>
        <begin position="517"/>
        <end position="534"/>
    </location>
</feature>
<feature type="region of interest" description="Disordered" evidence="1">
    <location>
        <begin position="435"/>
        <end position="535"/>
    </location>
</feature>
<dbReference type="EMBL" id="JAZHXJ010000040">
    <property type="protein sequence ID" value="KAL1879677.1"/>
    <property type="molecule type" value="Genomic_DNA"/>
</dbReference>
<protein>
    <recommendedName>
        <fullName evidence="4">Chaps-domain-containing protein</fullName>
    </recommendedName>
</protein>
<dbReference type="InterPro" id="IPR015374">
    <property type="entry name" value="ChAPs"/>
</dbReference>
<dbReference type="Pfam" id="PF09295">
    <property type="entry name" value="ChAPs"/>
    <property type="match status" value="1"/>
</dbReference>
<evidence type="ECO:0008006" key="4">
    <source>
        <dbReference type="Google" id="ProtNLM"/>
    </source>
</evidence>
<dbReference type="Proteomes" id="UP001586593">
    <property type="component" value="Unassembled WGS sequence"/>
</dbReference>